<dbReference type="PANTHER" id="PTHR13158">
    <property type="match status" value="1"/>
</dbReference>
<gene>
    <name evidence="1" type="ORF">ASN18_3312</name>
</gene>
<organism evidence="1 2">
    <name type="scientific">Candidatus Magnetominusculus xianensis</name>
    <dbReference type="NCBI Taxonomy" id="1748249"/>
    <lineage>
        <taxon>Bacteria</taxon>
        <taxon>Pseudomonadati</taxon>
        <taxon>Nitrospirota</taxon>
        <taxon>Nitrospiria</taxon>
        <taxon>Nitrospirales</taxon>
        <taxon>Nitrospiraceae</taxon>
        <taxon>Candidatus Magnetominusculus</taxon>
    </lineage>
</organism>
<dbReference type="Gene3D" id="3.40.50.10330">
    <property type="entry name" value="Probable inorganic polyphosphate/atp-NAD kinase, domain 1"/>
    <property type="match status" value="1"/>
</dbReference>
<keyword evidence="1" id="KW-0418">Kinase</keyword>
<evidence type="ECO:0000313" key="1">
    <source>
        <dbReference type="EMBL" id="KWT74919.1"/>
    </source>
</evidence>
<reference evidence="1 2" key="1">
    <citation type="submission" date="2015-11" db="EMBL/GenBank/DDBJ databases">
        <authorList>
            <person name="Lin W."/>
        </authorList>
    </citation>
    <scope>NUCLEOTIDE SEQUENCE [LARGE SCALE GENOMIC DNA]</scope>
    <source>
        <strain evidence="1 2">HCH-1</strain>
    </source>
</reference>
<dbReference type="RefSeq" id="WP_085053903.1">
    <property type="nucleotide sequence ID" value="NZ_LNQR01000137.1"/>
</dbReference>
<dbReference type="Gene3D" id="2.60.200.30">
    <property type="entry name" value="Probable inorganic polyphosphate/atp-NAD kinase, domain 2"/>
    <property type="match status" value="1"/>
</dbReference>
<evidence type="ECO:0000313" key="2">
    <source>
        <dbReference type="Proteomes" id="UP000060487"/>
    </source>
</evidence>
<sequence>MTAEYAVIVKTRTRLEHLIDRFNTRRQGKFYIERAGGNFSDYEAEHDTYYSSLETVQTSLERVIKTKTIERSFLPTYLFSERDIVVVVGQDGLVANTAKYVGGLPIIGVNPDAGRYDGVLLPFHPNNFLKVLEVVAAGRLYSFKDVTMAEAKLNDGQRLIAFNDLFIGAASHVSARYEISQGSVREQHSSSGIIVSTGAGSTGWLSSIINMTAGVTSKFYGGTALAPRRFDWSEDVLVYIVREPFISKTSQASLIAGEITNTNPLIVESHMPTNGVIFSDGIEGDFLKFNAGASAAIGLSAGKARLVMPQIYLQENRRAHFGREKKS</sequence>
<comment type="caution">
    <text evidence="1">The sequence shown here is derived from an EMBL/GenBank/DDBJ whole genome shotgun (WGS) entry which is preliminary data.</text>
</comment>
<proteinExistence type="predicted"/>
<keyword evidence="1" id="KW-0808">Transferase</keyword>
<dbReference type="InterPro" id="IPR016064">
    <property type="entry name" value="NAD/diacylglycerol_kinase_sf"/>
</dbReference>
<name>A0ABR5SBT0_9BACT</name>
<dbReference type="Proteomes" id="UP000060487">
    <property type="component" value="Unassembled WGS sequence"/>
</dbReference>
<dbReference type="GO" id="GO:0016301">
    <property type="term" value="F:kinase activity"/>
    <property type="evidence" value="ECO:0007669"/>
    <property type="project" value="UniProtKB-KW"/>
</dbReference>
<dbReference type="PANTHER" id="PTHR13158:SF5">
    <property type="entry name" value="NAD KINASE 2, MITOCHONDRIAL"/>
    <property type="match status" value="1"/>
</dbReference>
<keyword evidence="2" id="KW-1185">Reference proteome</keyword>
<dbReference type="EMBL" id="LNQR01000137">
    <property type="protein sequence ID" value="KWT74919.1"/>
    <property type="molecule type" value="Genomic_DNA"/>
</dbReference>
<dbReference type="SUPFAM" id="SSF111331">
    <property type="entry name" value="NAD kinase/diacylglycerol kinase-like"/>
    <property type="match status" value="1"/>
</dbReference>
<protein>
    <submittedName>
        <fullName evidence="1">Sugar kinase</fullName>
    </submittedName>
</protein>
<dbReference type="InterPro" id="IPR017437">
    <property type="entry name" value="ATP-NAD_kinase_PpnK-typ_C"/>
</dbReference>
<dbReference type="InterPro" id="IPR017438">
    <property type="entry name" value="ATP-NAD_kinase_N"/>
</dbReference>
<accession>A0ABR5SBT0</accession>